<accession>A0A9P0CPT6</accession>
<dbReference type="OrthoDB" id="6775595at2759"/>
<proteinExistence type="predicted"/>
<evidence type="ECO:0000259" key="2">
    <source>
        <dbReference type="Pfam" id="PF16064"/>
    </source>
</evidence>
<feature type="domain" description="DUF4806" evidence="2">
    <location>
        <begin position="93"/>
        <end position="180"/>
    </location>
</feature>
<keyword evidence="4" id="KW-1185">Reference proteome</keyword>
<evidence type="ECO:0000256" key="1">
    <source>
        <dbReference type="SAM" id="MobiDB-lite"/>
    </source>
</evidence>
<protein>
    <recommendedName>
        <fullName evidence="2">DUF4806 domain-containing protein</fullName>
    </recommendedName>
</protein>
<dbReference type="PRINTS" id="PR00929">
    <property type="entry name" value="ATHOOK"/>
</dbReference>
<dbReference type="Pfam" id="PF16064">
    <property type="entry name" value="DUF4806"/>
    <property type="match status" value="1"/>
</dbReference>
<reference evidence="3" key="1">
    <citation type="submission" date="2022-01" db="EMBL/GenBank/DDBJ databases">
        <authorList>
            <person name="King R."/>
        </authorList>
    </citation>
    <scope>NUCLEOTIDE SEQUENCE</scope>
</reference>
<name>A0A9P0CPT6_9CUCU</name>
<dbReference type="AlphaFoldDB" id="A0A9P0CPT6"/>
<organism evidence="3 4">
    <name type="scientific">Psylliodes chrysocephalus</name>
    <dbReference type="NCBI Taxonomy" id="3402493"/>
    <lineage>
        <taxon>Eukaryota</taxon>
        <taxon>Metazoa</taxon>
        <taxon>Ecdysozoa</taxon>
        <taxon>Arthropoda</taxon>
        <taxon>Hexapoda</taxon>
        <taxon>Insecta</taxon>
        <taxon>Pterygota</taxon>
        <taxon>Neoptera</taxon>
        <taxon>Endopterygota</taxon>
        <taxon>Coleoptera</taxon>
        <taxon>Polyphaga</taxon>
        <taxon>Cucujiformia</taxon>
        <taxon>Chrysomeloidea</taxon>
        <taxon>Chrysomelidae</taxon>
        <taxon>Galerucinae</taxon>
        <taxon>Alticini</taxon>
        <taxon>Psylliodes</taxon>
    </lineage>
</organism>
<dbReference type="InterPro" id="IPR017956">
    <property type="entry name" value="AT_hook_DNA-bd_motif"/>
</dbReference>
<feature type="compositionally biased region" description="Basic residues" evidence="1">
    <location>
        <begin position="283"/>
        <end position="311"/>
    </location>
</feature>
<dbReference type="InterPro" id="IPR032071">
    <property type="entry name" value="DUF4806"/>
</dbReference>
<gene>
    <name evidence="3" type="ORF">PSYICH_LOCUS3798</name>
</gene>
<dbReference type="Proteomes" id="UP001153636">
    <property type="component" value="Chromosome 13"/>
</dbReference>
<evidence type="ECO:0000313" key="3">
    <source>
        <dbReference type="EMBL" id="CAH1102527.1"/>
    </source>
</evidence>
<feature type="region of interest" description="Disordered" evidence="1">
    <location>
        <begin position="271"/>
        <end position="315"/>
    </location>
</feature>
<evidence type="ECO:0000313" key="4">
    <source>
        <dbReference type="Proteomes" id="UP001153636"/>
    </source>
</evidence>
<dbReference type="EMBL" id="OV651825">
    <property type="protein sequence ID" value="CAH1102527.1"/>
    <property type="molecule type" value="Genomic_DNA"/>
</dbReference>
<dbReference type="GO" id="GO:0003677">
    <property type="term" value="F:DNA binding"/>
    <property type="evidence" value="ECO:0007669"/>
    <property type="project" value="InterPro"/>
</dbReference>
<sequence length="358" mass="41397">MIRTRFISTKLNVASLIRNPTGSLQSNISSDKNDIKLERIIDNQRFIIQNQSIILTSLDTLVREVATGFNKNISIDINNLRQNLSEETIKSFCPVDSLDKLKDFEEKLKIEMFRQSIIDQLSVVCGTSGVKIGIDSCYKLIDHFLTRDFVLQCSWTGNSRAGESKVALKYFINFRKIFLDIVRLTDKTFTEMDCDNFFKRIMKNSTQRLKSKTICSHKNRPTNLTYRRRFQWNLLNDLSSFSLLFKGTEVAGNIFIKREFESVEHKIKPIEPDLSKNVDPPIKKRRGRPKGSKNKKYKVQAPRRPRGRPPKKPANFCCLENQENLQFKANLKQTHENQNQSSNLNTVIKDDITGIVII</sequence>